<name>A0A1X0XW82_9BACT</name>
<sequence length="470" mass="51993">MSLFLEQARQAINNNRPGAALEQLQQMFVEMHNLPELPFFSAGHPQADQLLTTIARMLLSDCKPGPASPPPTGPAGIIATRLSIYGGCTTLVGDLVNALPDKPQLWLTEDAPEKNALARTGLHSAQVVKGKDFPETAAELIRQLAAAEPQTLFLLHEPQDVIAVVAAVALMERGTRVVLIHHCDQFPSVGIFVEGIRIVDLTPRAAAFSRYILGLDNAWLPLTCPDPGPSRKQFRGSGTLRTAMTGHTGKFSSMSNPGYPELVATILAKTGGQHVHIGPIKSPLLRQIRKTLQTRNLQPSSFIQIESVPNLAAALEEQHIDLVFNTYPFGGARASVETMASGTPMAWHSPWEEFDLTRTQMKYPGAPVWRTLADIDKLLSGVNTAWFTGQAKSAREHYLEFHHPRHWRKAFTQADVAGFQVPPAYSRQSVVQSILDNALARRDFTNIRWRRRERLIMSARRRKAILNQSL</sequence>
<gene>
    <name evidence="1" type="ORF">B5V00_14125</name>
</gene>
<evidence type="ECO:0000313" key="1">
    <source>
        <dbReference type="EMBL" id="ORJ57150.1"/>
    </source>
</evidence>
<dbReference type="OrthoDB" id="7058953at2"/>
<dbReference type="STRING" id="1969733.B5V00_14125"/>
<accession>A0A1X0XW82</accession>
<dbReference type="EMBL" id="NAAD01000021">
    <property type="protein sequence ID" value="ORJ57150.1"/>
    <property type="molecule type" value="Genomic_DNA"/>
</dbReference>
<keyword evidence="2" id="KW-1185">Reference proteome</keyword>
<reference evidence="1 2" key="1">
    <citation type="submission" date="2017-03" db="EMBL/GenBank/DDBJ databases">
        <title>Genome sequence of Geothermobacter sp. EPR-M, Deep-Sea Iron Reducer.</title>
        <authorList>
            <person name="Tully B."/>
            <person name="Savalia P."/>
            <person name="Abuyen K."/>
            <person name="Baughan C."/>
            <person name="Romero E."/>
            <person name="Ronkowski C."/>
            <person name="Torres B."/>
            <person name="Tremblay J."/>
            <person name="Trujillo A."/>
            <person name="Tyler M."/>
            <person name="Perez-Rodriguez I."/>
            <person name="Amend J."/>
        </authorList>
    </citation>
    <scope>NUCLEOTIDE SEQUENCE [LARGE SCALE GENOMIC DNA]</scope>
    <source>
        <strain evidence="1 2">EPR-M</strain>
    </source>
</reference>
<dbReference type="AlphaFoldDB" id="A0A1X0XW82"/>
<proteinExistence type="predicted"/>
<organism evidence="1 2">
    <name type="scientific">Geothermobacter hydrogeniphilus</name>
    <dbReference type="NCBI Taxonomy" id="1969733"/>
    <lineage>
        <taxon>Bacteria</taxon>
        <taxon>Pseudomonadati</taxon>
        <taxon>Thermodesulfobacteriota</taxon>
        <taxon>Desulfuromonadia</taxon>
        <taxon>Desulfuromonadales</taxon>
        <taxon>Geothermobacteraceae</taxon>
        <taxon>Geothermobacter</taxon>
    </lineage>
</organism>
<evidence type="ECO:0000313" key="2">
    <source>
        <dbReference type="Proteomes" id="UP000193136"/>
    </source>
</evidence>
<protein>
    <submittedName>
        <fullName evidence="1">Uncharacterized protein</fullName>
    </submittedName>
</protein>
<comment type="caution">
    <text evidence="1">The sequence shown here is derived from an EMBL/GenBank/DDBJ whole genome shotgun (WGS) entry which is preliminary data.</text>
</comment>
<dbReference type="RefSeq" id="WP_085011466.1">
    <property type="nucleotide sequence ID" value="NZ_NAAD01000021.1"/>
</dbReference>
<dbReference type="Proteomes" id="UP000193136">
    <property type="component" value="Unassembled WGS sequence"/>
</dbReference>